<keyword evidence="1" id="KW-0812">Transmembrane</keyword>
<dbReference type="Pfam" id="PF07584">
    <property type="entry name" value="BatA"/>
    <property type="match status" value="1"/>
</dbReference>
<sequence length="933" mass="98819">MIPGLSIGFLQPWLLLGLVALPAIWWLLRFVPPRPRRVAFPPTSILAELERQEDTRSTTPWWLVLLRLVIAALIILALARPTLDPPPATGAGEGTLAVMIDNGWASTPHWPRIQAAARNLLEAADQESRPVILAATASDDALPAADAAVIVADRLEGLEPQPHAPDRARRLDELARAVSEGRLQQIVWLTDGIDHGAGSELADRLAALEAPGGVSVLSPSGDELPLAIGGVRGEAEALTVQVLRASAADAAPAAVAAYDLRGREMVRALVSFGEGSLSGEASVDLPRDLRNEIARVAVLGQAQPGAVELLDDRWRRRVIGLVSGEARDRAQPLLSPLYYVERALEPYADLRPAGGANVPDAIEALLGSGVSMMILTDVGTLIGSTERELSEWIGDGGVLVRFAGPRLAGGESDALLPVPLRGSGRELGGTLSWSEPQAMAPFEEGSPFAGLEIPPDVRIERQILAEPSGELVDHTWASLADGTPLVTARREGEGWIVLFHVTADAAWSNLPLSGVFVEMLRRLQELAGPAQGDPAAAGGELAPGGVLRPFRTLDAEGRLVDPPPSARPIAQADLGTARPNAAHPPGWYGEQDAVRAINLVSDESEFGPLDLAGVPAAAYPDRDPRTLAPWLLAAALALFIVDGLIMLAMSGALARRAARGGATAALVLLALSPVLTPSPLAAQQGDRSFAMRASLETSLAYVVTGNSEVDRTSEAGLQGLSEMLAARTALEPGAPIGVDVERDDLAFFPLIYWPMDHEGSPPSEEAMAKVDAFMKQGGTVLFDTRDALTSAASGTGPGMAKLREMLSGLDIPELEPVPPDHVLTKTFYLVQGFPGRWDDGEMWVEASLPDDGQTGRPVRAADGVSPILITANDMAGAWAIDPRGQPLYPVVPDGNWQREMAYRAGINVVMYALTGNYKADQVHLPALLERLGQ</sequence>
<evidence type="ECO:0000256" key="1">
    <source>
        <dbReference type="SAM" id="Phobius"/>
    </source>
</evidence>
<evidence type="ECO:0000313" key="4">
    <source>
        <dbReference type="EMBL" id="ESR23157.1"/>
    </source>
</evidence>
<gene>
    <name evidence="4" type="ORF">N177_3225</name>
</gene>
<dbReference type="Pfam" id="PF13709">
    <property type="entry name" value="DUF4159"/>
    <property type="match status" value="1"/>
</dbReference>
<feature type="transmembrane region" description="Helical" evidence="1">
    <location>
        <begin position="661"/>
        <end position="682"/>
    </location>
</feature>
<keyword evidence="1" id="KW-0472">Membrane</keyword>
<keyword evidence="5" id="KW-1185">Reference proteome</keyword>
<dbReference type="InterPro" id="IPR025297">
    <property type="entry name" value="DUF4159"/>
</dbReference>
<feature type="domain" description="Aerotolerance regulator N-terminal" evidence="2">
    <location>
        <begin position="7"/>
        <end position="81"/>
    </location>
</feature>
<dbReference type="AlphaFoldDB" id="V4QTR2"/>
<dbReference type="PANTHER" id="PTHR37464">
    <property type="entry name" value="BLL2463 PROTEIN"/>
    <property type="match status" value="1"/>
</dbReference>
<protein>
    <submittedName>
        <fullName evidence="4">Putative membrane protein</fullName>
    </submittedName>
</protein>
<dbReference type="STRING" id="631454.N177_3225"/>
<evidence type="ECO:0000259" key="2">
    <source>
        <dbReference type="Pfam" id="PF07584"/>
    </source>
</evidence>
<organism evidence="4 5">
    <name type="scientific">Lutibaculum baratangense AMV1</name>
    <dbReference type="NCBI Taxonomy" id="631454"/>
    <lineage>
        <taxon>Bacteria</taxon>
        <taxon>Pseudomonadati</taxon>
        <taxon>Pseudomonadota</taxon>
        <taxon>Alphaproteobacteria</taxon>
        <taxon>Hyphomicrobiales</taxon>
        <taxon>Tepidamorphaceae</taxon>
        <taxon>Lutibaculum</taxon>
    </lineage>
</organism>
<dbReference type="RefSeq" id="WP_023433344.1">
    <property type="nucleotide sequence ID" value="NZ_AWXZ01000039.1"/>
</dbReference>
<accession>V4QTR2</accession>
<feature type="transmembrane region" description="Helical" evidence="1">
    <location>
        <begin position="61"/>
        <end position="79"/>
    </location>
</feature>
<dbReference type="EMBL" id="AWXZ01000039">
    <property type="protein sequence ID" value="ESR23157.1"/>
    <property type="molecule type" value="Genomic_DNA"/>
</dbReference>
<feature type="domain" description="DUF4159" evidence="3">
    <location>
        <begin position="699"/>
        <end position="913"/>
    </location>
</feature>
<dbReference type="Gene3D" id="3.40.50.12140">
    <property type="entry name" value="Domain of unknown function DUF4159"/>
    <property type="match status" value="1"/>
</dbReference>
<name>V4QTR2_9HYPH</name>
<reference evidence="4 5" key="1">
    <citation type="journal article" date="2014" name="Genome Announc.">
        <title>Draft Genome Sequence of Lutibaculum baratangense Strain AMV1T, Isolated from a Mud Volcano in Andamans, India.</title>
        <authorList>
            <person name="Singh A."/>
            <person name="Sreenivas A."/>
            <person name="Sathyanarayana Reddy G."/>
            <person name="Pinnaka A.K."/>
            <person name="Shivaji S."/>
        </authorList>
    </citation>
    <scope>NUCLEOTIDE SEQUENCE [LARGE SCALE GENOMIC DNA]</scope>
    <source>
        <strain evidence="4 5">AMV1</strain>
    </source>
</reference>
<evidence type="ECO:0000259" key="3">
    <source>
        <dbReference type="Pfam" id="PF13709"/>
    </source>
</evidence>
<dbReference type="NCBIfam" id="TIGR02226">
    <property type="entry name" value="two_anch"/>
    <property type="match status" value="1"/>
</dbReference>
<evidence type="ECO:0000313" key="5">
    <source>
        <dbReference type="Proteomes" id="UP000017819"/>
    </source>
</evidence>
<dbReference type="PANTHER" id="PTHR37464:SF1">
    <property type="entry name" value="BLL2463 PROTEIN"/>
    <property type="match status" value="1"/>
</dbReference>
<feature type="transmembrane region" description="Helical" evidence="1">
    <location>
        <begin position="627"/>
        <end position="649"/>
    </location>
</feature>
<comment type="caution">
    <text evidence="4">The sequence shown here is derived from an EMBL/GenBank/DDBJ whole genome shotgun (WGS) entry which is preliminary data.</text>
</comment>
<proteinExistence type="predicted"/>
<dbReference type="CDD" id="cd03143">
    <property type="entry name" value="A4_beta-galactosidase_middle_domain"/>
    <property type="match status" value="1"/>
</dbReference>
<feature type="transmembrane region" description="Helical" evidence="1">
    <location>
        <begin position="6"/>
        <end position="28"/>
    </location>
</feature>
<dbReference type="PATRIC" id="fig|631454.5.peg.3185"/>
<dbReference type="eggNOG" id="COG1572">
    <property type="taxonomic scope" value="Bacteria"/>
</dbReference>
<dbReference type="Proteomes" id="UP000017819">
    <property type="component" value="Unassembled WGS sequence"/>
</dbReference>
<dbReference type="OrthoDB" id="9773014at2"/>
<dbReference type="InterPro" id="IPR011933">
    <property type="entry name" value="Double_TM_dom"/>
</dbReference>
<keyword evidence="1" id="KW-1133">Transmembrane helix</keyword>
<dbReference type="InterPro" id="IPR024163">
    <property type="entry name" value="Aerotolerance_reg_N"/>
</dbReference>